<evidence type="ECO:0000313" key="1">
    <source>
        <dbReference type="EMBL" id="CDW54913.1"/>
    </source>
</evidence>
<keyword evidence="2" id="KW-1185">Reference proteome</keyword>
<name>A0A077Z5H6_TRITR</name>
<proteinExistence type="predicted"/>
<reference evidence="1" key="2">
    <citation type="submission" date="2014-03" db="EMBL/GenBank/DDBJ databases">
        <title>The whipworm genome and dual-species transcriptomics of an intimate host-pathogen interaction.</title>
        <authorList>
            <person name="Foth B.J."/>
            <person name="Tsai I.J."/>
            <person name="Reid A.J."/>
            <person name="Bancroft A.J."/>
            <person name="Nichol S."/>
            <person name="Tracey A."/>
            <person name="Holroyd N."/>
            <person name="Cotton J.A."/>
            <person name="Stanley E.J."/>
            <person name="Zarowiecki M."/>
            <person name="Liu J.Z."/>
            <person name="Huckvale T."/>
            <person name="Cooper P.J."/>
            <person name="Grencis R.K."/>
            <person name="Berriman M."/>
        </authorList>
    </citation>
    <scope>NUCLEOTIDE SEQUENCE [LARGE SCALE GENOMIC DNA]</scope>
</reference>
<dbReference type="EMBL" id="HG805924">
    <property type="protein sequence ID" value="CDW54913.1"/>
    <property type="molecule type" value="Genomic_DNA"/>
</dbReference>
<evidence type="ECO:0000313" key="2">
    <source>
        <dbReference type="Proteomes" id="UP000030665"/>
    </source>
</evidence>
<reference evidence="1" key="1">
    <citation type="submission" date="2014-01" db="EMBL/GenBank/DDBJ databases">
        <authorList>
            <person name="Aslett M."/>
        </authorList>
    </citation>
    <scope>NUCLEOTIDE SEQUENCE</scope>
</reference>
<protein>
    <submittedName>
        <fullName evidence="1">Uncharacterized protein</fullName>
    </submittedName>
</protein>
<dbReference type="Proteomes" id="UP000030665">
    <property type="component" value="Unassembled WGS sequence"/>
</dbReference>
<dbReference type="AlphaFoldDB" id="A0A077Z5H6"/>
<gene>
    <name evidence="1" type="ORF">TTRE_0000318301</name>
</gene>
<accession>A0A077Z5H6</accession>
<organism evidence="1 2">
    <name type="scientific">Trichuris trichiura</name>
    <name type="common">Whipworm</name>
    <name type="synonym">Trichocephalus trichiurus</name>
    <dbReference type="NCBI Taxonomy" id="36087"/>
    <lineage>
        <taxon>Eukaryota</taxon>
        <taxon>Metazoa</taxon>
        <taxon>Ecdysozoa</taxon>
        <taxon>Nematoda</taxon>
        <taxon>Enoplea</taxon>
        <taxon>Dorylaimia</taxon>
        <taxon>Trichinellida</taxon>
        <taxon>Trichuridae</taxon>
        <taxon>Trichuris</taxon>
    </lineage>
</organism>
<sequence>MLTLTGDDPPPTMDRIKQRRSLDVGSLYRVRGTHPVCLTGNRIRDGPFLARPGNCVCAYDGDRWTVHAYTCDLIAAPPPGAHLIATFSNGMTADGATAKQGRDQEIKRPNGSAFSFAKVTVEGAKSDRQLHSGKVILLGKEVKL</sequence>